<dbReference type="EMBL" id="AQQV01000001">
    <property type="protein sequence ID" value="ORE89036.1"/>
    <property type="molecule type" value="Genomic_DNA"/>
</dbReference>
<reference evidence="2 3" key="1">
    <citation type="submission" date="2013-04" db="EMBL/GenBank/DDBJ databases">
        <title>Oceanococcus atlanticus 22II-S10r2 Genome Sequencing.</title>
        <authorList>
            <person name="Lai Q."/>
            <person name="Li G."/>
            <person name="Shao Z."/>
        </authorList>
    </citation>
    <scope>NUCLEOTIDE SEQUENCE [LARGE SCALE GENOMIC DNA]</scope>
    <source>
        <strain evidence="2 3">22II-S10r2</strain>
    </source>
</reference>
<accession>A0A1Y1SH97</accession>
<dbReference type="Gene3D" id="1.20.1260.10">
    <property type="match status" value="1"/>
</dbReference>
<gene>
    <name evidence="2" type="ORF">ATO7_04135</name>
</gene>
<organism evidence="2 3">
    <name type="scientific">Oceanococcus atlanticus</name>
    <dbReference type="NCBI Taxonomy" id="1317117"/>
    <lineage>
        <taxon>Bacteria</taxon>
        <taxon>Pseudomonadati</taxon>
        <taxon>Pseudomonadota</taxon>
        <taxon>Gammaproteobacteria</taxon>
        <taxon>Chromatiales</taxon>
        <taxon>Oceanococcaceae</taxon>
        <taxon>Oceanococcus</taxon>
    </lineage>
</organism>
<keyword evidence="3" id="KW-1185">Reference proteome</keyword>
<name>A0A1Y1SH97_9GAMM</name>
<dbReference type="STRING" id="1317117.ATO7_04135"/>
<dbReference type="RefSeq" id="WP_083559810.1">
    <property type="nucleotide sequence ID" value="NZ_AQQV01000001.1"/>
</dbReference>
<dbReference type="PANTHER" id="PTHR36933">
    <property type="entry name" value="SLL0788 PROTEIN"/>
    <property type="match status" value="1"/>
</dbReference>
<dbReference type="Pfam" id="PF03713">
    <property type="entry name" value="DUF305"/>
    <property type="match status" value="1"/>
</dbReference>
<comment type="caution">
    <text evidence="2">The sequence shown here is derived from an EMBL/GenBank/DDBJ whole genome shotgun (WGS) entry which is preliminary data.</text>
</comment>
<dbReference type="OrthoDB" id="8603558at2"/>
<evidence type="ECO:0000259" key="1">
    <source>
        <dbReference type="Pfam" id="PF03713"/>
    </source>
</evidence>
<dbReference type="InterPro" id="IPR012347">
    <property type="entry name" value="Ferritin-like"/>
</dbReference>
<evidence type="ECO:0000313" key="2">
    <source>
        <dbReference type="EMBL" id="ORE89036.1"/>
    </source>
</evidence>
<protein>
    <recommendedName>
        <fullName evidence="1">DUF305 domain-containing protein</fullName>
    </recommendedName>
</protein>
<evidence type="ECO:0000313" key="3">
    <source>
        <dbReference type="Proteomes" id="UP000192342"/>
    </source>
</evidence>
<sequence length="218" mass="24398">MKRSFAVFATVSAIALAFAVGWLGLQWISPKDQDMARSHAIDIGFAQFMSRHHQQAIAMAQLMLDGRPSPLRQMAQNIAYTQLLELGEMQAWLKLWGQPLQPTGTSMTWMLAGTNPPSPELKRYLIECERAPSGMPGLATLAELELLRHLDGLERDAHFLELMLAHHEGGLPMARFAAQYATEKVVRDRAKTIALEQAQEMYLMRRTLAAMPARASRS</sequence>
<proteinExistence type="predicted"/>
<dbReference type="PANTHER" id="PTHR36933:SF1">
    <property type="entry name" value="SLL0788 PROTEIN"/>
    <property type="match status" value="1"/>
</dbReference>
<dbReference type="Proteomes" id="UP000192342">
    <property type="component" value="Unassembled WGS sequence"/>
</dbReference>
<dbReference type="AlphaFoldDB" id="A0A1Y1SH97"/>
<feature type="domain" description="DUF305" evidence="1">
    <location>
        <begin position="42"/>
        <end position="207"/>
    </location>
</feature>
<dbReference type="InterPro" id="IPR005183">
    <property type="entry name" value="DUF305_CopM-like"/>
</dbReference>